<sequence>MPRQQKISLLIVTNQSGGFMRRSYMYCLMVICITILIFVWMVRGTLCELHIRKGSTELTAYLAYEVEPR</sequence>
<protein>
    <submittedName>
        <fullName evidence="1">Small toxic polypeptide</fullName>
    </submittedName>
</protein>
<evidence type="ECO:0000313" key="2">
    <source>
        <dbReference type="Proteomes" id="UP000187000"/>
    </source>
</evidence>
<proteinExistence type="predicted"/>
<accession>A0ACC8SE08</accession>
<dbReference type="EMBL" id="MKXD01000002">
    <property type="protein sequence ID" value="OLR21738.1"/>
    <property type="molecule type" value="Genomic_DNA"/>
</dbReference>
<gene>
    <name evidence="1" type="ORF">BH713_10715</name>
</gene>
<evidence type="ECO:0000313" key="1">
    <source>
        <dbReference type="EMBL" id="OLR21738.1"/>
    </source>
</evidence>
<dbReference type="Proteomes" id="UP000187000">
    <property type="component" value="Unassembled WGS sequence"/>
</dbReference>
<keyword evidence="2" id="KW-1185">Reference proteome</keyword>
<comment type="caution">
    <text evidence="1">The sequence shown here is derived from an EMBL/GenBank/DDBJ whole genome shotgun (WGS) entry which is preliminary data.</text>
</comment>
<reference evidence="1" key="1">
    <citation type="submission" date="2016-10" db="EMBL/GenBank/DDBJ databases">
        <authorList>
            <person name="Wang S."/>
            <person name="Zhu B."/>
        </authorList>
    </citation>
    <scope>NUCLEOTIDE SEQUENCE</scope>
    <source>
        <strain evidence="1">JCM 8580</strain>
    </source>
</reference>
<organism evidence="1 2">
    <name type="scientific">Enterobacter kobei</name>
    <dbReference type="NCBI Taxonomy" id="208224"/>
    <lineage>
        <taxon>Bacteria</taxon>
        <taxon>Pseudomonadati</taxon>
        <taxon>Pseudomonadota</taxon>
        <taxon>Gammaproteobacteria</taxon>
        <taxon>Enterobacterales</taxon>
        <taxon>Enterobacteriaceae</taxon>
        <taxon>Enterobacter</taxon>
        <taxon>Enterobacter cloacae complex</taxon>
    </lineage>
</organism>
<name>A0ACC8SE08_9ENTR</name>